<sequence>MERFPFLARRIKPTGFPLSVRWIEEIHKYFKPCKRKDEQMENTFDNMMLDQINWSPYDPIRLQMTEKFEDQLLLRYAVVPCINFYTIHMVRPDICYRQLGLEADEVGYVKIPTERKFVKPSVHKGMDLRCYGGYDTGKKKKEYNYAEFNKMWDDRFKCLVINATWGCVFGIRWHLELAVWLKSS</sequence>
<dbReference type="OrthoDB" id="1436665at2759"/>
<keyword evidence="2" id="KW-1185">Reference proteome</keyword>
<gene>
    <name evidence="1" type="ORF">TSUD_210680</name>
</gene>
<accession>A0A2Z6MHG3</accession>
<dbReference type="Proteomes" id="UP000242715">
    <property type="component" value="Unassembled WGS sequence"/>
</dbReference>
<evidence type="ECO:0000313" key="1">
    <source>
        <dbReference type="EMBL" id="GAU31211.1"/>
    </source>
</evidence>
<reference evidence="2" key="1">
    <citation type="journal article" date="2017" name="Front. Plant Sci.">
        <title>Climate Clever Clovers: New Paradigm to Reduce the Environmental Footprint of Ruminants by Breeding Low Methanogenic Forages Utilizing Haplotype Variation.</title>
        <authorList>
            <person name="Kaur P."/>
            <person name="Appels R."/>
            <person name="Bayer P.E."/>
            <person name="Keeble-Gagnere G."/>
            <person name="Wang J."/>
            <person name="Hirakawa H."/>
            <person name="Shirasawa K."/>
            <person name="Vercoe P."/>
            <person name="Stefanova K."/>
            <person name="Durmic Z."/>
            <person name="Nichols P."/>
            <person name="Revell C."/>
            <person name="Isobe S.N."/>
            <person name="Edwards D."/>
            <person name="Erskine W."/>
        </authorList>
    </citation>
    <scope>NUCLEOTIDE SEQUENCE [LARGE SCALE GENOMIC DNA]</scope>
    <source>
        <strain evidence="2">cv. Daliak</strain>
    </source>
</reference>
<dbReference type="AlphaFoldDB" id="A0A2Z6MHG3"/>
<organism evidence="1 2">
    <name type="scientific">Trifolium subterraneum</name>
    <name type="common">Subterranean clover</name>
    <dbReference type="NCBI Taxonomy" id="3900"/>
    <lineage>
        <taxon>Eukaryota</taxon>
        <taxon>Viridiplantae</taxon>
        <taxon>Streptophyta</taxon>
        <taxon>Embryophyta</taxon>
        <taxon>Tracheophyta</taxon>
        <taxon>Spermatophyta</taxon>
        <taxon>Magnoliopsida</taxon>
        <taxon>eudicotyledons</taxon>
        <taxon>Gunneridae</taxon>
        <taxon>Pentapetalae</taxon>
        <taxon>rosids</taxon>
        <taxon>fabids</taxon>
        <taxon>Fabales</taxon>
        <taxon>Fabaceae</taxon>
        <taxon>Papilionoideae</taxon>
        <taxon>50 kb inversion clade</taxon>
        <taxon>NPAAA clade</taxon>
        <taxon>Hologalegina</taxon>
        <taxon>IRL clade</taxon>
        <taxon>Trifolieae</taxon>
        <taxon>Trifolium</taxon>
    </lineage>
</organism>
<protein>
    <submittedName>
        <fullName evidence="1">Uncharacterized protein</fullName>
    </submittedName>
</protein>
<dbReference type="EMBL" id="DF973448">
    <property type="protein sequence ID" value="GAU31211.1"/>
    <property type="molecule type" value="Genomic_DNA"/>
</dbReference>
<evidence type="ECO:0000313" key="2">
    <source>
        <dbReference type="Proteomes" id="UP000242715"/>
    </source>
</evidence>
<name>A0A2Z6MHG3_TRISU</name>
<proteinExistence type="predicted"/>